<accession>A0A812PR08</accession>
<dbReference type="AlphaFoldDB" id="A0A812PR08"/>
<comment type="similarity">
    <text evidence="1">Belongs to the Luc7 family.</text>
</comment>
<dbReference type="PANTHER" id="PTHR12375">
    <property type="entry name" value="RNA-BINDING PROTEIN LUC7-RELATED"/>
    <property type="match status" value="1"/>
</dbReference>
<keyword evidence="2" id="KW-0472">Membrane</keyword>
<organism evidence="3 4">
    <name type="scientific">Symbiodinium necroappetens</name>
    <dbReference type="NCBI Taxonomy" id="1628268"/>
    <lineage>
        <taxon>Eukaryota</taxon>
        <taxon>Sar</taxon>
        <taxon>Alveolata</taxon>
        <taxon>Dinophyceae</taxon>
        <taxon>Suessiales</taxon>
        <taxon>Symbiodiniaceae</taxon>
        <taxon>Symbiodinium</taxon>
    </lineage>
</organism>
<sequence length="437" mass="48707">MVNRGHLPAHRLDRATRPEVPTWVRVRGVLEEGEIPNLIGRYARVKNRPDKNQFLYLIAPELAENANARNHEECSQALVTAIDKGAHGQFCPRRLGRRSPAGFPEPAFALKPSSSAADWAMNRNKALLDALMGANRDASKKDKLNSEPEFKKDEYCKSFLVGYCPGKTLGREVESLRAEFDPKSVIPPCNKLHSIGVREEFKAHKDYQKYKRRYEDDLLHLIDKGIREVEDKVAREKRRHTEGIAVMTDQDRLCEICGLKYKLRFADINVRETEGGKYKPDIHPESDYHKNYVKLREKQIEYEKIIKARSDGDDKAADKESCQGSCVERTKKTETEIGTTVDAAALAALATMTVAATGMMTIVETVATGTRTIATAMGTETVETVVVTVMMTAIAAAAGGAVMLGMMIETGVAEVRTGTGPFSFCFGRLHRFHVSEM</sequence>
<dbReference type="GO" id="GO:0003729">
    <property type="term" value="F:mRNA binding"/>
    <property type="evidence" value="ECO:0007669"/>
    <property type="project" value="InterPro"/>
</dbReference>
<gene>
    <name evidence="3" type="primary">crop</name>
    <name evidence="3" type="ORF">SNEC2469_LOCUS8910</name>
</gene>
<dbReference type="Pfam" id="PF03194">
    <property type="entry name" value="LUC7"/>
    <property type="match status" value="1"/>
</dbReference>
<dbReference type="OrthoDB" id="10040024at2759"/>
<dbReference type="InterPro" id="IPR004882">
    <property type="entry name" value="Luc7-rel"/>
</dbReference>
<reference evidence="3" key="1">
    <citation type="submission" date="2021-02" db="EMBL/GenBank/DDBJ databases">
        <authorList>
            <person name="Dougan E. K."/>
            <person name="Rhodes N."/>
            <person name="Thang M."/>
            <person name="Chan C."/>
        </authorList>
    </citation>
    <scope>NUCLEOTIDE SEQUENCE</scope>
</reference>
<keyword evidence="2" id="KW-0812">Transmembrane</keyword>
<feature type="transmembrane region" description="Helical" evidence="2">
    <location>
        <begin position="384"/>
        <end position="408"/>
    </location>
</feature>
<feature type="transmembrane region" description="Helical" evidence="2">
    <location>
        <begin position="343"/>
        <end position="363"/>
    </location>
</feature>
<comment type="caution">
    <text evidence="3">The sequence shown here is derived from an EMBL/GenBank/DDBJ whole genome shotgun (WGS) entry which is preliminary data.</text>
</comment>
<dbReference type="Proteomes" id="UP000601435">
    <property type="component" value="Unassembled WGS sequence"/>
</dbReference>
<name>A0A812PR08_9DINO</name>
<evidence type="ECO:0000256" key="2">
    <source>
        <dbReference type="SAM" id="Phobius"/>
    </source>
</evidence>
<proteinExistence type="inferred from homology"/>
<keyword evidence="4" id="KW-1185">Reference proteome</keyword>
<dbReference type="GO" id="GO:0006376">
    <property type="term" value="P:mRNA splice site recognition"/>
    <property type="evidence" value="ECO:0007669"/>
    <property type="project" value="InterPro"/>
</dbReference>
<dbReference type="EMBL" id="CAJNJA010014539">
    <property type="protein sequence ID" value="CAE7344416.1"/>
    <property type="molecule type" value="Genomic_DNA"/>
</dbReference>
<keyword evidence="2" id="KW-1133">Transmembrane helix</keyword>
<evidence type="ECO:0000313" key="4">
    <source>
        <dbReference type="Proteomes" id="UP000601435"/>
    </source>
</evidence>
<dbReference type="GO" id="GO:0005685">
    <property type="term" value="C:U1 snRNP"/>
    <property type="evidence" value="ECO:0007669"/>
    <property type="project" value="InterPro"/>
</dbReference>
<protein>
    <submittedName>
        <fullName evidence="3">Crop protein</fullName>
    </submittedName>
</protein>
<evidence type="ECO:0000256" key="1">
    <source>
        <dbReference type="ARBA" id="ARBA00005655"/>
    </source>
</evidence>
<evidence type="ECO:0000313" key="3">
    <source>
        <dbReference type="EMBL" id="CAE7344416.1"/>
    </source>
</evidence>